<proteinExistence type="predicted"/>
<evidence type="ECO:0008006" key="2">
    <source>
        <dbReference type="Google" id="ProtNLM"/>
    </source>
</evidence>
<reference evidence="1" key="1">
    <citation type="journal article" date="2021" name="Proc. Natl. Acad. Sci. U.S.A.">
        <title>A Catalog of Tens of Thousands of Viruses from Human Metagenomes Reveals Hidden Associations with Chronic Diseases.</title>
        <authorList>
            <person name="Tisza M.J."/>
            <person name="Buck C.B."/>
        </authorList>
    </citation>
    <scope>NUCLEOTIDE SEQUENCE</scope>
    <source>
        <strain evidence="1">CtXof7</strain>
    </source>
</reference>
<evidence type="ECO:0000313" key="1">
    <source>
        <dbReference type="EMBL" id="DAF50224.1"/>
    </source>
</evidence>
<dbReference type="EMBL" id="BK032594">
    <property type="protein sequence ID" value="DAF50224.1"/>
    <property type="molecule type" value="Genomic_DNA"/>
</dbReference>
<accession>A0A8S5SH23</accession>
<protein>
    <recommendedName>
        <fullName evidence="2">Tail assembly chaperone</fullName>
    </recommendedName>
</protein>
<organism evidence="1">
    <name type="scientific">Siphoviridae sp. ctXof7</name>
    <dbReference type="NCBI Taxonomy" id="2827888"/>
    <lineage>
        <taxon>Viruses</taxon>
        <taxon>Duplodnaviria</taxon>
        <taxon>Heunggongvirae</taxon>
        <taxon>Uroviricota</taxon>
        <taxon>Caudoviricetes</taxon>
    </lineage>
</organism>
<sequence>MSDQAQPTLTFNALSKLEKSAAPTPFTFGIGNKVIAFPDPLSLTPEAAEKFMAAMESSKAPTQMIRTWLTAEDADLLLSKLNMRQLGILIRQASEHYQGMLGDAGEGNASTTD</sequence>
<name>A0A8S5SH23_9CAUD</name>